<reference evidence="2 3" key="1">
    <citation type="submission" date="2020-02" db="EMBL/GenBank/DDBJ databases">
        <title>Genome sequence of the type strain CCBAU10050 of Rhizobium daejeonense.</title>
        <authorList>
            <person name="Gao J."/>
            <person name="Sun J."/>
        </authorList>
    </citation>
    <scope>NUCLEOTIDE SEQUENCE [LARGE SCALE GENOMIC DNA]</scope>
    <source>
        <strain evidence="2 3">CCBAU10050</strain>
    </source>
</reference>
<dbReference type="EMBL" id="JAAKZH010000001">
    <property type="protein sequence ID" value="NGO62927.1"/>
    <property type="molecule type" value="Genomic_DNA"/>
</dbReference>
<evidence type="ECO:0000313" key="3">
    <source>
        <dbReference type="Proteomes" id="UP000477849"/>
    </source>
</evidence>
<accession>A0A6M1S107</accession>
<gene>
    <name evidence="2" type="ORF">G6N76_04520</name>
</gene>
<evidence type="ECO:0000313" key="2">
    <source>
        <dbReference type="EMBL" id="NGO62927.1"/>
    </source>
</evidence>
<sequence length="314" mass="33409">MPSFAIKVTRAGFSVLGRVSPDIAAKLAFRLFCVTPSRKPKGDKAKAVFAAGEQRLSLAERITLPTSSGFVCAYRLSSRESAPRRVLVVHGWGARVEYLMDIASGLQASGAEVVLLDLPGHGRSSGRLLDMRRAAEAIVAAQAQFGPFDGAVGHSFGGASLMTASGGIFGCVPAFRAGRMVLIGSPSRITDVMRDFADLVGLGSAVRERVATYSETMTGAPVDAYDAVPIARRIDRPLLVIHAEDDKEVRADHAKRYLGISDKVQHLWANGYGHRRIVSAPEVIAATSQFLCGSEASLSMVETSPGPLREVSSI</sequence>
<proteinExistence type="predicted"/>
<name>A0A6M1S107_9HYPH</name>
<dbReference type="Pfam" id="PF12697">
    <property type="entry name" value="Abhydrolase_6"/>
    <property type="match status" value="1"/>
</dbReference>
<organism evidence="2 3">
    <name type="scientific">Rhizobium daejeonense</name>
    <dbReference type="NCBI Taxonomy" id="240521"/>
    <lineage>
        <taxon>Bacteria</taxon>
        <taxon>Pseudomonadati</taxon>
        <taxon>Pseudomonadota</taxon>
        <taxon>Alphaproteobacteria</taxon>
        <taxon>Hyphomicrobiales</taxon>
        <taxon>Rhizobiaceae</taxon>
        <taxon>Rhizobium/Agrobacterium group</taxon>
        <taxon>Rhizobium</taxon>
    </lineage>
</organism>
<feature type="domain" description="AB hydrolase-1" evidence="1">
    <location>
        <begin position="86"/>
        <end position="286"/>
    </location>
</feature>
<dbReference type="InterPro" id="IPR029058">
    <property type="entry name" value="AB_hydrolase_fold"/>
</dbReference>
<dbReference type="InterPro" id="IPR000073">
    <property type="entry name" value="AB_hydrolase_1"/>
</dbReference>
<dbReference type="Proteomes" id="UP000477849">
    <property type="component" value="Unassembled WGS sequence"/>
</dbReference>
<keyword evidence="2" id="KW-0378">Hydrolase</keyword>
<comment type="caution">
    <text evidence="2">The sequence shown here is derived from an EMBL/GenBank/DDBJ whole genome shotgun (WGS) entry which is preliminary data.</text>
</comment>
<dbReference type="Gene3D" id="3.40.50.1820">
    <property type="entry name" value="alpha/beta hydrolase"/>
    <property type="match status" value="1"/>
</dbReference>
<protein>
    <submittedName>
        <fullName evidence="2">Alpha/beta hydrolase</fullName>
    </submittedName>
</protein>
<dbReference type="RefSeq" id="WP_163899562.1">
    <property type="nucleotide sequence ID" value="NZ_CP048427.1"/>
</dbReference>
<keyword evidence="3" id="KW-1185">Reference proteome</keyword>
<dbReference type="AlphaFoldDB" id="A0A6M1S107"/>
<dbReference type="GO" id="GO:0016787">
    <property type="term" value="F:hydrolase activity"/>
    <property type="evidence" value="ECO:0007669"/>
    <property type="project" value="UniProtKB-KW"/>
</dbReference>
<evidence type="ECO:0000259" key="1">
    <source>
        <dbReference type="Pfam" id="PF12697"/>
    </source>
</evidence>
<dbReference type="SUPFAM" id="SSF53474">
    <property type="entry name" value="alpha/beta-Hydrolases"/>
    <property type="match status" value="1"/>
</dbReference>